<dbReference type="GO" id="GO:0006869">
    <property type="term" value="P:lipid transport"/>
    <property type="evidence" value="ECO:0007669"/>
    <property type="project" value="UniProtKB-KW"/>
</dbReference>
<keyword evidence="5 10" id="KW-0812">Transmembrane</keyword>
<dbReference type="GO" id="GO:0034727">
    <property type="term" value="P:piecemeal microautophagy of the nucleus"/>
    <property type="evidence" value="ECO:0007669"/>
    <property type="project" value="TreeGrafter"/>
</dbReference>
<proteinExistence type="inferred from homology"/>
<comment type="caution">
    <text evidence="12">The sequence shown here is derived from an EMBL/GenBank/DDBJ whole genome shotgun (WGS) entry which is preliminary data.</text>
</comment>
<evidence type="ECO:0000256" key="8">
    <source>
        <dbReference type="ARBA" id="ARBA00023055"/>
    </source>
</evidence>
<dbReference type="OMA" id="IPTGECV"/>
<keyword evidence="9 10" id="KW-0472">Membrane</keyword>
<dbReference type="GO" id="GO:0000422">
    <property type="term" value="P:autophagy of mitochondrion"/>
    <property type="evidence" value="ECO:0007669"/>
    <property type="project" value="TreeGrafter"/>
</dbReference>
<evidence type="ECO:0000256" key="1">
    <source>
        <dbReference type="ARBA" id="ARBA00004511"/>
    </source>
</evidence>
<accession>A0AA38GP18</accession>
<evidence type="ECO:0000256" key="3">
    <source>
        <dbReference type="ARBA" id="ARBA00018074"/>
    </source>
</evidence>
<dbReference type="PANTHER" id="PTHR13038:SF10">
    <property type="entry name" value="AUTOPHAGY-RELATED PROTEIN 9"/>
    <property type="match status" value="1"/>
</dbReference>
<evidence type="ECO:0000256" key="4">
    <source>
        <dbReference type="ARBA" id="ARBA00022448"/>
    </source>
</evidence>
<dbReference type="InterPro" id="IPR007241">
    <property type="entry name" value="Autophagy-rel_prot_9"/>
</dbReference>
<organism evidence="12 13">
    <name type="scientific">Taxus chinensis</name>
    <name type="common">Chinese yew</name>
    <name type="synonym">Taxus wallichiana var. chinensis</name>
    <dbReference type="NCBI Taxonomy" id="29808"/>
    <lineage>
        <taxon>Eukaryota</taxon>
        <taxon>Viridiplantae</taxon>
        <taxon>Streptophyta</taxon>
        <taxon>Embryophyta</taxon>
        <taxon>Tracheophyta</taxon>
        <taxon>Spermatophyta</taxon>
        <taxon>Pinopsida</taxon>
        <taxon>Pinidae</taxon>
        <taxon>Conifers II</taxon>
        <taxon>Cupressales</taxon>
        <taxon>Taxaceae</taxon>
        <taxon>Taxus</taxon>
    </lineage>
</organism>
<dbReference type="GO" id="GO:0005776">
    <property type="term" value="C:autophagosome"/>
    <property type="evidence" value="ECO:0007669"/>
    <property type="project" value="TreeGrafter"/>
</dbReference>
<dbReference type="EMBL" id="JAHRHJ020000002">
    <property type="protein sequence ID" value="KAH9324285.1"/>
    <property type="molecule type" value="Genomic_DNA"/>
</dbReference>
<dbReference type="GO" id="GO:0034045">
    <property type="term" value="C:phagophore assembly site membrane"/>
    <property type="evidence" value="ECO:0007669"/>
    <property type="project" value="UniProtKB-SubCell"/>
</dbReference>
<evidence type="ECO:0000256" key="11">
    <source>
        <dbReference type="SAM" id="MobiDB-lite"/>
    </source>
</evidence>
<feature type="region of interest" description="Disordered" evidence="11">
    <location>
        <begin position="651"/>
        <end position="673"/>
    </location>
</feature>
<comment type="caution">
    <text evidence="10">Lacks conserved residue(s) required for the propagation of feature annotation.</text>
</comment>
<keyword evidence="8 10" id="KW-0445">Lipid transport</keyword>
<evidence type="ECO:0000313" key="13">
    <source>
        <dbReference type="Proteomes" id="UP000824469"/>
    </source>
</evidence>
<comment type="function">
    <text evidence="10">Phospholipid scramblase involved in autophagy. Cycles between the preautophagosomal structure/phagophore assembly site (PAS) and the cytoplasmic vesicle pool and supplies membrane for the growing autophagosome. Lipid scramblase activity plays a key role in preautophagosomal structure/phagophore assembly by distributing the phospholipids that arrive through ATG2 from the cytoplasmic to the luminal leaflet of the bilayer, thereby driving autophagosomal membrane expansion.</text>
</comment>
<evidence type="ECO:0000256" key="9">
    <source>
        <dbReference type="ARBA" id="ARBA00023136"/>
    </source>
</evidence>
<comment type="subcellular location">
    <subcellularLocation>
        <location evidence="1 10">Preautophagosomal structure membrane</location>
        <topology evidence="1 10">Multi-pass membrane protein</topology>
    </subcellularLocation>
</comment>
<sequence>MWLMKMFSERNNANAVSRFFKWPWKMHRGGASGGASAAAALLSSVPTEIELSDYQALPSGDIESPLDLLKGERQKVGPIADLDRFFERLYKYYCEHGLRCIVIRWIGNNASLGFTIVFSGICLLCVDWHGLITLKCGGDAVECDLAKVAFRKHPLKPFTLYTAVVVGYLGLFSLYWIFCFLIFFVQLKDTLEIRDFYQKGLNITDQELQRMSWSAVLEKTITFQSIERLCVVKDLSAHDVVLRIMRKDNYLIGMLNKGVLALPIPQWVPGAGPVVQREAGGTENRLILTKTLEWSLKWCILQYMFDRNFLIRKDFINNPGSLRKRLMVVGFLMLVLCPFLVIFMLVYLFLMHAEQFYNHPSTALSRRWSNLAKWLFREFNELEHLFKSRLSGGIEHANDYVKQFPSPVVSLIAKHVSFVAGGLEAILIFIAILEESLLEGQLFGRNLLWYTAVFGAIIAISKSLITEDFQEFDHEGTMALVTQHSHHMPKSWRGAENSEYVRREFEALFQYTGVMLFEDMASLFVTPYILIFLLPKRVDAILQFILDFTVNVEGVGDVCSLSVFDFELHGNSKYGSPCNTSKVRRSGQGKMEKSFLSFKSSYPSWQPNAQGKQFLGTLMDFRQQEQDRQATQIYSPDRISQKMPSIRGLGSAYSSGLREGVPHRWPQTRPRSAEVRSGLDQPWISEMEQKDHLYWLDRYYTLQSLYASDARDNEAGMDELQHNFLAPYTSGGQQPIGQRETPRFFMDDREGSHVEASTSTAVFQDSMFRQGTVGQAGHMGESRWWARRGAQSIHGYESFREPPPFSGCQLEDAIDESAYGSDKEQGTVSGMKQTSPAYASSFMKQSSVTFASDFIDKNINALHFPYNNEGRDTIWAMKESSDTYANNFPDENTGLLFCDVPGRSIHTWQERMRPDSKEDKEE</sequence>
<dbReference type="Proteomes" id="UP000824469">
    <property type="component" value="Unassembled WGS sequence"/>
</dbReference>
<reference evidence="12 13" key="1">
    <citation type="journal article" date="2021" name="Nat. Plants">
        <title>The Taxus genome provides insights into paclitaxel biosynthesis.</title>
        <authorList>
            <person name="Xiong X."/>
            <person name="Gou J."/>
            <person name="Liao Q."/>
            <person name="Li Y."/>
            <person name="Zhou Q."/>
            <person name="Bi G."/>
            <person name="Li C."/>
            <person name="Du R."/>
            <person name="Wang X."/>
            <person name="Sun T."/>
            <person name="Guo L."/>
            <person name="Liang H."/>
            <person name="Lu P."/>
            <person name="Wu Y."/>
            <person name="Zhang Z."/>
            <person name="Ro D.K."/>
            <person name="Shang Y."/>
            <person name="Huang S."/>
            <person name="Yan J."/>
        </authorList>
    </citation>
    <scope>NUCLEOTIDE SEQUENCE [LARGE SCALE GENOMIC DNA]</scope>
    <source>
        <strain evidence="12">Ta-2019</strain>
    </source>
</reference>
<keyword evidence="6 10" id="KW-1133">Transmembrane helix</keyword>
<dbReference type="PANTHER" id="PTHR13038">
    <property type="entry name" value="APG9 AUTOPHAGY 9"/>
    <property type="match status" value="1"/>
</dbReference>
<evidence type="ECO:0000256" key="5">
    <source>
        <dbReference type="ARBA" id="ARBA00022692"/>
    </source>
</evidence>
<evidence type="ECO:0000256" key="2">
    <source>
        <dbReference type="ARBA" id="ARBA00006185"/>
    </source>
</evidence>
<comment type="similarity">
    <text evidence="2 10">Belongs to the ATG9 family.</text>
</comment>
<feature type="transmembrane region" description="Helical" evidence="10">
    <location>
        <begin position="447"/>
        <end position="465"/>
    </location>
</feature>
<dbReference type="GO" id="GO:0061709">
    <property type="term" value="P:reticulophagy"/>
    <property type="evidence" value="ECO:0007669"/>
    <property type="project" value="TreeGrafter"/>
</dbReference>
<dbReference type="Pfam" id="PF04109">
    <property type="entry name" value="ATG9"/>
    <property type="match status" value="1"/>
</dbReference>
<keyword evidence="13" id="KW-1185">Reference proteome</keyword>
<protein>
    <recommendedName>
        <fullName evidence="3 10">Autophagy-related protein 9</fullName>
    </recommendedName>
</protein>
<dbReference type="AlphaFoldDB" id="A0AA38GP18"/>
<evidence type="ECO:0000256" key="6">
    <source>
        <dbReference type="ARBA" id="ARBA00022989"/>
    </source>
</evidence>
<evidence type="ECO:0000256" key="10">
    <source>
        <dbReference type="RuleBase" id="RU364027"/>
    </source>
</evidence>
<keyword evidence="7 10" id="KW-0072">Autophagy</keyword>
<name>A0AA38GP18_TAXCH</name>
<feature type="transmembrane region" description="Helical" evidence="10">
    <location>
        <begin position="415"/>
        <end position="435"/>
    </location>
</feature>
<feature type="transmembrane region" description="Helical" evidence="10">
    <location>
        <begin position="326"/>
        <end position="350"/>
    </location>
</feature>
<keyword evidence="4 10" id="KW-0813">Transport</keyword>
<evidence type="ECO:0000313" key="12">
    <source>
        <dbReference type="EMBL" id="KAH9324285.1"/>
    </source>
</evidence>
<gene>
    <name evidence="12" type="ORF">KI387_004463</name>
</gene>
<dbReference type="GO" id="GO:0034497">
    <property type="term" value="P:protein localization to phagophore assembly site"/>
    <property type="evidence" value="ECO:0007669"/>
    <property type="project" value="TreeGrafter"/>
</dbReference>
<feature type="transmembrane region" description="Helical" evidence="10">
    <location>
        <begin position="160"/>
        <end position="185"/>
    </location>
</feature>
<evidence type="ECO:0000256" key="7">
    <source>
        <dbReference type="ARBA" id="ARBA00023006"/>
    </source>
</evidence>